<dbReference type="InterPro" id="IPR034690">
    <property type="entry name" value="Endolysin_T4_type"/>
</dbReference>
<dbReference type="SUPFAM" id="SSF53955">
    <property type="entry name" value="Lysozyme-like"/>
    <property type="match status" value="1"/>
</dbReference>
<dbReference type="GO" id="GO:0042742">
    <property type="term" value="P:defense response to bacterium"/>
    <property type="evidence" value="ECO:0007669"/>
    <property type="project" value="UniProtKB-KW"/>
</dbReference>
<keyword evidence="2 6" id="KW-0929">Antimicrobial</keyword>
<sequence length="184" mass="19728">MSKPLFSQGRSAVALLVVAASTLVGIAVNEGYKDEAYIPVRGDVPTIGFGTTTGVKMGDRTTPERSLIRLLDEIEDVYAAGVRRCVTVPLYQHEYEAYVSLAYNIGVGAFCRKALPGKPPNLIDLLNAGRYAEACARIEAFKYGPGKKVLPGLVKRRAKERALCEGRGTDLQQDTPPGTGNLAG</sequence>
<dbReference type="EMBL" id="FOCT01000001">
    <property type="protein sequence ID" value="SEM75108.1"/>
    <property type="molecule type" value="Genomic_DNA"/>
</dbReference>
<dbReference type="Pfam" id="PF00959">
    <property type="entry name" value="Phage_lysozyme"/>
    <property type="match status" value="1"/>
</dbReference>
<gene>
    <name evidence="7" type="ORF">SAMN05216404_10153</name>
</gene>
<keyword evidence="3 6" id="KW-0081">Bacteriolytic enzyme</keyword>
<comment type="similarity">
    <text evidence="6">Belongs to the glycosyl hydrolase 24 family.</text>
</comment>
<organism evidence="7 8">
    <name type="scientific">Nitrosospira multiformis</name>
    <dbReference type="NCBI Taxonomy" id="1231"/>
    <lineage>
        <taxon>Bacteria</taxon>
        <taxon>Pseudomonadati</taxon>
        <taxon>Pseudomonadota</taxon>
        <taxon>Betaproteobacteria</taxon>
        <taxon>Nitrosomonadales</taxon>
        <taxon>Nitrosomonadaceae</taxon>
        <taxon>Nitrosospira</taxon>
    </lineage>
</organism>
<protein>
    <recommendedName>
        <fullName evidence="6">Lysozyme</fullName>
        <ecNumber evidence="6">3.2.1.17</ecNumber>
    </recommendedName>
</protein>
<dbReference type="GO" id="GO:0009253">
    <property type="term" value="P:peptidoglycan catabolic process"/>
    <property type="evidence" value="ECO:0007669"/>
    <property type="project" value="InterPro"/>
</dbReference>
<reference evidence="7 8" key="1">
    <citation type="submission" date="2016-10" db="EMBL/GenBank/DDBJ databases">
        <authorList>
            <person name="de Groot N.N."/>
        </authorList>
    </citation>
    <scope>NUCLEOTIDE SEQUENCE [LARGE SCALE GENOMIC DNA]</scope>
    <source>
        <strain evidence="7 8">Nl18</strain>
    </source>
</reference>
<dbReference type="GO" id="GO:0016998">
    <property type="term" value="P:cell wall macromolecule catabolic process"/>
    <property type="evidence" value="ECO:0007669"/>
    <property type="project" value="InterPro"/>
</dbReference>
<dbReference type="PANTHER" id="PTHR38107:SF3">
    <property type="entry name" value="LYSOZYME RRRD-RELATED"/>
    <property type="match status" value="1"/>
</dbReference>
<evidence type="ECO:0000256" key="2">
    <source>
        <dbReference type="ARBA" id="ARBA00022529"/>
    </source>
</evidence>
<evidence type="ECO:0000256" key="3">
    <source>
        <dbReference type="ARBA" id="ARBA00022638"/>
    </source>
</evidence>
<comment type="catalytic activity">
    <reaction evidence="1 6">
        <text>Hydrolysis of (1-&gt;4)-beta-linkages between N-acetylmuramic acid and N-acetyl-D-glucosamine residues in a peptidoglycan and between N-acetyl-D-glucosamine residues in chitodextrins.</text>
        <dbReference type="EC" id="3.2.1.17"/>
    </reaction>
</comment>
<dbReference type="InterPro" id="IPR023346">
    <property type="entry name" value="Lysozyme-like_dom_sf"/>
</dbReference>
<dbReference type="InterPro" id="IPR023347">
    <property type="entry name" value="Lysozyme_dom_sf"/>
</dbReference>
<name>A0A1H8AZ85_9PROT</name>
<keyword evidence="5 6" id="KW-0326">Glycosidase</keyword>
<dbReference type="PANTHER" id="PTHR38107">
    <property type="match status" value="1"/>
</dbReference>
<dbReference type="Proteomes" id="UP000183898">
    <property type="component" value="Unassembled WGS sequence"/>
</dbReference>
<evidence type="ECO:0000313" key="8">
    <source>
        <dbReference type="Proteomes" id="UP000183898"/>
    </source>
</evidence>
<dbReference type="EC" id="3.2.1.17" evidence="6"/>
<dbReference type="InterPro" id="IPR051018">
    <property type="entry name" value="Bacteriophage_GH24"/>
</dbReference>
<dbReference type="CDD" id="cd16901">
    <property type="entry name" value="lyz_P1"/>
    <property type="match status" value="1"/>
</dbReference>
<evidence type="ECO:0000256" key="6">
    <source>
        <dbReference type="RuleBase" id="RU003788"/>
    </source>
</evidence>
<dbReference type="Gene3D" id="1.10.530.40">
    <property type="match status" value="1"/>
</dbReference>
<evidence type="ECO:0000256" key="4">
    <source>
        <dbReference type="ARBA" id="ARBA00022801"/>
    </source>
</evidence>
<dbReference type="InterPro" id="IPR002196">
    <property type="entry name" value="Glyco_hydro_24"/>
</dbReference>
<dbReference type="GO" id="GO:0003796">
    <property type="term" value="F:lysozyme activity"/>
    <property type="evidence" value="ECO:0007669"/>
    <property type="project" value="UniProtKB-EC"/>
</dbReference>
<dbReference type="RefSeq" id="WP_074743613.1">
    <property type="nucleotide sequence ID" value="NZ_FOCT01000001.1"/>
</dbReference>
<dbReference type="AlphaFoldDB" id="A0A1H8AZ85"/>
<evidence type="ECO:0000256" key="5">
    <source>
        <dbReference type="ARBA" id="ARBA00023295"/>
    </source>
</evidence>
<proteinExistence type="inferred from homology"/>
<dbReference type="GO" id="GO:0031640">
    <property type="term" value="P:killing of cells of another organism"/>
    <property type="evidence" value="ECO:0007669"/>
    <property type="project" value="UniProtKB-KW"/>
</dbReference>
<dbReference type="HAMAP" id="MF_04110">
    <property type="entry name" value="ENDOLYSIN_T4"/>
    <property type="match status" value="1"/>
</dbReference>
<evidence type="ECO:0000313" key="7">
    <source>
        <dbReference type="EMBL" id="SEM75108.1"/>
    </source>
</evidence>
<keyword evidence="4 6" id="KW-0378">Hydrolase</keyword>
<evidence type="ECO:0000256" key="1">
    <source>
        <dbReference type="ARBA" id="ARBA00000632"/>
    </source>
</evidence>
<accession>A0A1H8AZ85</accession>